<evidence type="ECO:0000259" key="3">
    <source>
        <dbReference type="Pfam" id="PF20152"/>
    </source>
</evidence>
<sequence>MSSPSAFPQTYGAILIGVIISTFLSGINTSQVIYYFSQYPGDPRRLKITVFATWLFDVIQAGLLGHAVYYYFVLNFFNPTVLSDGVWSLYLDVVITGVVTLIVQTFFADRVRRFKPYGWLTALLIVILALFTFSWAIAFTFFSFQHKAWGDIFNYKTVVIMHIVSAITSDVCITISQIYYLRRSNTRFIATETLINRLSIIIFNQGLLTCILACCELVVFLVAPDSFYYVTVHSLIAKSYAGSLFASLNARRSLNKINTKNLPPRAGSSLSVQPPSHYGGSPRDIITLQPIREFDSPSLSSDKSDKSDTPTYMIAPFPRVKLDDSQARHVLLGSSPV</sequence>
<dbReference type="InterPro" id="IPR045339">
    <property type="entry name" value="DUF6534"/>
</dbReference>
<proteinExistence type="predicted"/>
<evidence type="ECO:0000313" key="4">
    <source>
        <dbReference type="EMBL" id="KZS95138.1"/>
    </source>
</evidence>
<feature type="transmembrane region" description="Helical" evidence="2">
    <location>
        <begin position="48"/>
        <end position="72"/>
    </location>
</feature>
<keyword evidence="2" id="KW-1133">Transmembrane helix</keyword>
<dbReference type="PANTHER" id="PTHR40465">
    <property type="entry name" value="CHROMOSOME 1, WHOLE GENOME SHOTGUN SEQUENCE"/>
    <property type="match status" value="1"/>
</dbReference>
<feature type="transmembrane region" description="Helical" evidence="2">
    <location>
        <begin position="227"/>
        <end position="248"/>
    </location>
</feature>
<accession>A0A164WKY2</accession>
<dbReference type="OrthoDB" id="3206554at2759"/>
<keyword evidence="2" id="KW-0812">Transmembrane</keyword>
<feature type="region of interest" description="Disordered" evidence="1">
    <location>
        <begin position="259"/>
        <end position="280"/>
    </location>
</feature>
<feature type="transmembrane region" description="Helical" evidence="2">
    <location>
        <begin position="119"/>
        <end position="139"/>
    </location>
</feature>
<feature type="domain" description="DUF6534" evidence="3">
    <location>
        <begin position="167"/>
        <end position="253"/>
    </location>
</feature>
<feature type="transmembrane region" description="Helical" evidence="2">
    <location>
        <begin position="159"/>
        <end position="181"/>
    </location>
</feature>
<feature type="transmembrane region" description="Helical" evidence="2">
    <location>
        <begin position="201"/>
        <end position="221"/>
    </location>
</feature>
<gene>
    <name evidence="4" type="ORF">SISNIDRAFT_484014</name>
</gene>
<protein>
    <recommendedName>
        <fullName evidence="3">DUF6534 domain-containing protein</fullName>
    </recommendedName>
</protein>
<dbReference type="Pfam" id="PF20152">
    <property type="entry name" value="DUF6534"/>
    <property type="match status" value="1"/>
</dbReference>
<keyword evidence="2" id="KW-0472">Membrane</keyword>
<dbReference type="PANTHER" id="PTHR40465:SF1">
    <property type="entry name" value="DUF6534 DOMAIN-CONTAINING PROTEIN"/>
    <property type="match status" value="1"/>
</dbReference>
<feature type="transmembrane region" description="Helical" evidence="2">
    <location>
        <begin position="87"/>
        <end position="107"/>
    </location>
</feature>
<dbReference type="Proteomes" id="UP000076722">
    <property type="component" value="Unassembled WGS sequence"/>
</dbReference>
<organism evidence="4 5">
    <name type="scientific">Sistotremastrum niveocremeum HHB9708</name>
    <dbReference type="NCBI Taxonomy" id="1314777"/>
    <lineage>
        <taxon>Eukaryota</taxon>
        <taxon>Fungi</taxon>
        <taxon>Dikarya</taxon>
        <taxon>Basidiomycota</taxon>
        <taxon>Agaricomycotina</taxon>
        <taxon>Agaricomycetes</taxon>
        <taxon>Sistotremastrales</taxon>
        <taxon>Sistotremastraceae</taxon>
        <taxon>Sertulicium</taxon>
        <taxon>Sertulicium niveocremeum</taxon>
    </lineage>
</organism>
<evidence type="ECO:0000256" key="1">
    <source>
        <dbReference type="SAM" id="MobiDB-lite"/>
    </source>
</evidence>
<name>A0A164WKY2_9AGAM</name>
<reference evidence="4 5" key="1">
    <citation type="journal article" date="2016" name="Mol. Biol. Evol.">
        <title>Comparative Genomics of Early-Diverging Mushroom-Forming Fungi Provides Insights into the Origins of Lignocellulose Decay Capabilities.</title>
        <authorList>
            <person name="Nagy L.G."/>
            <person name="Riley R."/>
            <person name="Tritt A."/>
            <person name="Adam C."/>
            <person name="Daum C."/>
            <person name="Floudas D."/>
            <person name="Sun H."/>
            <person name="Yadav J.S."/>
            <person name="Pangilinan J."/>
            <person name="Larsson K.H."/>
            <person name="Matsuura K."/>
            <person name="Barry K."/>
            <person name="Labutti K."/>
            <person name="Kuo R."/>
            <person name="Ohm R.A."/>
            <person name="Bhattacharya S.S."/>
            <person name="Shirouzu T."/>
            <person name="Yoshinaga Y."/>
            <person name="Martin F.M."/>
            <person name="Grigoriev I.V."/>
            <person name="Hibbett D.S."/>
        </authorList>
    </citation>
    <scope>NUCLEOTIDE SEQUENCE [LARGE SCALE GENOMIC DNA]</scope>
    <source>
        <strain evidence="4 5">HHB9708</strain>
    </source>
</reference>
<dbReference type="STRING" id="1314777.A0A164WKY2"/>
<dbReference type="AlphaFoldDB" id="A0A164WKY2"/>
<evidence type="ECO:0000313" key="5">
    <source>
        <dbReference type="Proteomes" id="UP000076722"/>
    </source>
</evidence>
<evidence type="ECO:0000256" key="2">
    <source>
        <dbReference type="SAM" id="Phobius"/>
    </source>
</evidence>
<keyword evidence="5" id="KW-1185">Reference proteome</keyword>
<feature type="transmembrane region" description="Helical" evidence="2">
    <location>
        <begin position="12"/>
        <end position="36"/>
    </location>
</feature>
<dbReference type="EMBL" id="KV419402">
    <property type="protein sequence ID" value="KZS95138.1"/>
    <property type="molecule type" value="Genomic_DNA"/>
</dbReference>